<accession>A0AAV5LD13</accession>
<proteinExistence type="predicted"/>
<sequence length="80" mass="8680">MVGVSILLHGARFVDDLTEVTGAWFVLELTASGTEVKEAFQGIPNLEDFRLFDSTCALVGHYLCVIGGRGHTMDTLRSGH</sequence>
<name>A0AAV5LD13_9ROSI</name>
<organism evidence="1 2">
    <name type="scientific">Rubroshorea leprosula</name>
    <dbReference type="NCBI Taxonomy" id="152421"/>
    <lineage>
        <taxon>Eukaryota</taxon>
        <taxon>Viridiplantae</taxon>
        <taxon>Streptophyta</taxon>
        <taxon>Embryophyta</taxon>
        <taxon>Tracheophyta</taxon>
        <taxon>Spermatophyta</taxon>
        <taxon>Magnoliopsida</taxon>
        <taxon>eudicotyledons</taxon>
        <taxon>Gunneridae</taxon>
        <taxon>Pentapetalae</taxon>
        <taxon>rosids</taxon>
        <taxon>malvids</taxon>
        <taxon>Malvales</taxon>
        <taxon>Dipterocarpaceae</taxon>
        <taxon>Rubroshorea</taxon>
    </lineage>
</organism>
<dbReference type="AlphaFoldDB" id="A0AAV5LD13"/>
<keyword evidence="2" id="KW-1185">Reference proteome</keyword>
<dbReference type="Proteomes" id="UP001054252">
    <property type="component" value="Unassembled WGS sequence"/>
</dbReference>
<evidence type="ECO:0000313" key="2">
    <source>
        <dbReference type="Proteomes" id="UP001054252"/>
    </source>
</evidence>
<gene>
    <name evidence="1" type="ORF">SLEP1_g43150</name>
</gene>
<comment type="caution">
    <text evidence="1">The sequence shown here is derived from an EMBL/GenBank/DDBJ whole genome shotgun (WGS) entry which is preliminary data.</text>
</comment>
<reference evidence="1 2" key="1">
    <citation type="journal article" date="2021" name="Commun. Biol.">
        <title>The genome of Shorea leprosula (Dipterocarpaceae) highlights the ecological relevance of drought in aseasonal tropical rainforests.</title>
        <authorList>
            <person name="Ng K.K.S."/>
            <person name="Kobayashi M.J."/>
            <person name="Fawcett J.A."/>
            <person name="Hatakeyama M."/>
            <person name="Paape T."/>
            <person name="Ng C.H."/>
            <person name="Ang C.C."/>
            <person name="Tnah L.H."/>
            <person name="Lee C.T."/>
            <person name="Nishiyama T."/>
            <person name="Sese J."/>
            <person name="O'Brien M.J."/>
            <person name="Copetti D."/>
            <person name="Mohd Noor M.I."/>
            <person name="Ong R.C."/>
            <person name="Putra M."/>
            <person name="Sireger I.Z."/>
            <person name="Indrioko S."/>
            <person name="Kosugi Y."/>
            <person name="Izuno A."/>
            <person name="Isagi Y."/>
            <person name="Lee S.L."/>
            <person name="Shimizu K.K."/>
        </authorList>
    </citation>
    <scope>NUCLEOTIDE SEQUENCE [LARGE SCALE GENOMIC DNA]</scope>
    <source>
        <strain evidence="1">214</strain>
    </source>
</reference>
<dbReference type="EMBL" id="BPVZ01000107">
    <property type="protein sequence ID" value="GKV34809.1"/>
    <property type="molecule type" value="Genomic_DNA"/>
</dbReference>
<protein>
    <submittedName>
        <fullName evidence="1">Uncharacterized protein</fullName>
    </submittedName>
</protein>
<evidence type="ECO:0000313" key="1">
    <source>
        <dbReference type="EMBL" id="GKV34809.1"/>
    </source>
</evidence>